<evidence type="ECO:0000313" key="3">
    <source>
        <dbReference type="EMBL" id="RHW69364.1"/>
    </source>
</evidence>
<evidence type="ECO:0000256" key="1">
    <source>
        <dbReference type="SAM" id="Phobius"/>
    </source>
</evidence>
<gene>
    <name evidence="3" type="ORF">DPX39_100012000</name>
</gene>
<dbReference type="EMBL" id="QSBY01000010">
    <property type="protein sequence ID" value="RHW69364.1"/>
    <property type="molecule type" value="Genomic_DNA"/>
</dbReference>
<feature type="transmembrane region" description="Helical" evidence="1">
    <location>
        <begin position="60"/>
        <end position="81"/>
    </location>
</feature>
<keyword evidence="2" id="KW-0732">Signal</keyword>
<name>A0A3L6KYB1_9TRYP</name>
<proteinExistence type="predicted"/>
<comment type="caution">
    <text evidence="3">The sequence shown here is derived from an EMBL/GenBank/DDBJ whole genome shotgun (WGS) entry which is preliminary data.</text>
</comment>
<sequence length="261" mass="29939">MLPWLLFINAITFAALLLAVAVPPLYFQFGNANDTPTDSYPAGNSFPGRNAEGEIVWQRLYILFAVPLCGCLNGLFLYFTYYRHMRHMQFRVELCCTEQRNLKTALFVFLHKKKKPSGMFSESEEEGNFSADLEGNWRLPGDSFIRGSFSFQPKEGKAPPIRTEGLSHRAYSTTPWLPELRELQDIIASVFIQRADKLRDEVMELLHETVLMHIERDKGLTERSIQKSILLLLQQKEELSVPVMTKCLKQIEIEGFSKVVS</sequence>
<keyword evidence="1" id="KW-0812">Transmembrane</keyword>
<dbReference type="AlphaFoldDB" id="A0A3L6KYB1"/>
<organism evidence="3">
    <name type="scientific">Trypanosoma brucei equiperdum</name>
    <dbReference type="NCBI Taxonomy" id="630700"/>
    <lineage>
        <taxon>Eukaryota</taxon>
        <taxon>Discoba</taxon>
        <taxon>Euglenozoa</taxon>
        <taxon>Kinetoplastea</taxon>
        <taxon>Metakinetoplastina</taxon>
        <taxon>Trypanosomatida</taxon>
        <taxon>Trypanosomatidae</taxon>
        <taxon>Trypanosoma</taxon>
    </lineage>
</organism>
<evidence type="ECO:0000256" key="2">
    <source>
        <dbReference type="SAM" id="SignalP"/>
    </source>
</evidence>
<protein>
    <submittedName>
        <fullName evidence="3">Uncharacterized protein</fullName>
    </submittedName>
</protein>
<keyword evidence="1" id="KW-1133">Transmembrane helix</keyword>
<feature type="signal peptide" evidence="2">
    <location>
        <begin position="1"/>
        <end position="21"/>
    </location>
</feature>
<feature type="chain" id="PRO_5017940873" evidence="2">
    <location>
        <begin position="22"/>
        <end position="261"/>
    </location>
</feature>
<keyword evidence="1" id="KW-0472">Membrane</keyword>
<accession>A0A3L6KYB1</accession>
<dbReference type="Proteomes" id="UP000266743">
    <property type="component" value="Chromosome 10"/>
</dbReference>
<reference evidence="3" key="1">
    <citation type="submission" date="2018-09" db="EMBL/GenBank/DDBJ databases">
        <title>whole genome sequence of T. equiperdum IVM-t1 strain.</title>
        <authorList>
            <person name="Suganuma K."/>
        </authorList>
    </citation>
    <scope>NUCLEOTIDE SEQUENCE [LARGE SCALE GENOMIC DNA]</scope>
    <source>
        <strain evidence="3">IVM-t1</strain>
    </source>
</reference>